<evidence type="ECO:0000313" key="1">
    <source>
        <dbReference type="EMBL" id="RRT52699.1"/>
    </source>
</evidence>
<reference evidence="1 2" key="1">
    <citation type="journal article" date="2014" name="Agronomy (Basel)">
        <title>A Draft Genome Sequence for Ensete ventricosum, the Drought-Tolerant Tree Against Hunger.</title>
        <authorList>
            <person name="Harrison J."/>
            <person name="Moore K.A."/>
            <person name="Paszkiewicz K."/>
            <person name="Jones T."/>
            <person name="Grant M."/>
            <person name="Ambacheew D."/>
            <person name="Muzemil S."/>
            <person name="Studholme D.J."/>
        </authorList>
    </citation>
    <scope>NUCLEOTIDE SEQUENCE [LARGE SCALE GENOMIC DNA]</scope>
</reference>
<sequence>MHLQMYRSVKNTDRPTNPSAGSFLSLSSAHASRMTLLATLRENTLIEPTKFLPLDSCYFLEAVNVVCIRHSWDPVFLTSLLPSFHYNSELFLSFFLLQEMPSERFEMYCDLNSPCLSGTTSQSRLNLDITLGRPH</sequence>
<gene>
    <name evidence="1" type="ORF">B296_00029661</name>
</gene>
<accession>A0A426YLV6</accession>
<comment type="caution">
    <text evidence="1">The sequence shown here is derived from an EMBL/GenBank/DDBJ whole genome shotgun (WGS) entry which is preliminary data.</text>
</comment>
<evidence type="ECO:0000313" key="2">
    <source>
        <dbReference type="Proteomes" id="UP000287651"/>
    </source>
</evidence>
<proteinExistence type="predicted"/>
<name>A0A426YLV6_ENSVE</name>
<dbReference type="Proteomes" id="UP000287651">
    <property type="component" value="Unassembled WGS sequence"/>
</dbReference>
<dbReference type="AlphaFoldDB" id="A0A426YLV6"/>
<protein>
    <submittedName>
        <fullName evidence="1">Uncharacterized protein</fullName>
    </submittedName>
</protein>
<dbReference type="EMBL" id="AMZH03011534">
    <property type="protein sequence ID" value="RRT52699.1"/>
    <property type="molecule type" value="Genomic_DNA"/>
</dbReference>
<organism evidence="1 2">
    <name type="scientific">Ensete ventricosum</name>
    <name type="common">Abyssinian banana</name>
    <name type="synonym">Musa ensete</name>
    <dbReference type="NCBI Taxonomy" id="4639"/>
    <lineage>
        <taxon>Eukaryota</taxon>
        <taxon>Viridiplantae</taxon>
        <taxon>Streptophyta</taxon>
        <taxon>Embryophyta</taxon>
        <taxon>Tracheophyta</taxon>
        <taxon>Spermatophyta</taxon>
        <taxon>Magnoliopsida</taxon>
        <taxon>Liliopsida</taxon>
        <taxon>Zingiberales</taxon>
        <taxon>Musaceae</taxon>
        <taxon>Ensete</taxon>
    </lineage>
</organism>